<name>A0ABR4XPZ2_9LACO</name>
<keyword evidence="1" id="KW-0378">Hydrolase</keyword>
<dbReference type="Pfam" id="PF00232">
    <property type="entry name" value="Glyco_hydro_1"/>
    <property type="match status" value="1"/>
</dbReference>
<dbReference type="PANTHER" id="PTHR10353:SF122">
    <property type="entry name" value="6-PHOSPHO-BETA-GLUCOSIDASE ASCB-RELATED"/>
    <property type="match status" value="1"/>
</dbReference>
<proteinExistence type="inferred from homology"/>
<evidence type="ECO:0000313" key="4">
    <source>
        <dbReference type="Proteomes" id="UP000030023"/>
    </source>
</evidence>
<dbReference type="PANTHER" id="PTHR10353">
    <property type="entry name" value="GLYCOSYL HYDROLASE"/>
    <property type="match status" value="1"/>
</dbReference>
<organism evidence="3 4">
    <name type="scientific">Oenococcus alcoholitolerans</name>
    <dbReference type="NCBI Taxonomy" id="931074"/>
    <lineage>
        <taxon>Bacteria</taxon>
        <taxon>Bacillati</taxon>
        <taxon>Bacillota</taxon>
        <taxon>Bacilli</taxon>
        <taxon>Lactobacillales</taxon>
        <taxon>Lactobacillaceae</taxon>
        <taxon>Oenococcus</taxon>
    </lineage>
</organism>
<dbReference type="PRINTS" id="PR00131">
    <property type="entry name" value="GLHYDRLASE1"/>
</dbReference>
<feature type="non-terminal residue" evidence="3">
    <location>
        <position position="1"/>
    </location>
</feature>
<comment type="caution">
    <text evidence="3">The sequence shown here is derived from an EMBL/GenBank/DDBJ whole genome shotgun (WGS) entry which is preliminary data.</text>
</comment>
<dbReference type="SUPFAM" id="SSF51445">
    <property type="entry name" value="(Trans)glycosidases"/>
    <property type="match status" value="1"/>
</dbReference>
<gene>
    <name evidence="3" type="ORF">Q757_07505</name>
</gene>
<accession>A0ABR4XPZ2</accession>
<comment type="similarity">
    <text evidence="2">Belongs to the glycosyl hydrolase 1 family.</text>
</comment>
<sequence length="381" mass="44097">SDWKTAIDDYHRFQEDIDLMKDMGMNFYRFQISWSRVQPDGEGNFNQKGIDFYHNFIDALLKAGIEPMICLYHFDMPLNLARKYNGFVNRELVLNSLIMAKKMVDEFGDKVKYWITFNEQNCYSLSWAFKNSGYITGQKSLSDLYLIQHNVMLAHSLFTQYLHKEKPKDLVGGMLAYQEVYPAVSTPENVEAVRVFKEFSNNNLINLFTRGKYSQEVLSYMKANNLSDILKNKDLETISKTKNDFLSFSYYSSSLLDSSLIPVNAVPNYYIDLGHKVNPYLRTNEWGWQIDSLAFKGILLYLSDLTGQPIFPIENGIGAREKWDGKHQIDDQYRIDYHRAHIQALKEAVEQGAKVIGYLGWGLIDIPSSQGNVDKDMEQCM</sequence>
<evidence type="ECO:0000256" key="1">
    <source>
        <dbReference type="ARBA" id="ARBA00023295"/>
    </source>
</evidence>
<dbReference type="InterPro" id="IPR017853">
    <property type="entry name" value="GH"/>
</dbReference>
<reference evidence="3 4" key="1">
    <citation type="journal article" date="2014" name="Antonie Van Leeuwenhoek">
        <title>Oenococcus alcoholitolerans sp. nov., a lactic acid bacteria isolated from cachaca and ethanol fermentation processes.</title>
        <authorList>
            <person name="Badotti F."/>
            <person name="Moreira A.P."/>
            <person name="Tonon L.A."/>
            <person name="de Lucena B.T."/>
            <person name="Gomes Fde C."/>
            <person name="Kruger R."/>
            <person name="Thompson C.C."/>
            <person name="de Morais M.A.Jr."/>
            <person name="Rosa C.A."/>
            <person name="Thompson F.L."/>
        </authorList>
    </citation>
    <scope>NUCLEOTIDE SEQUENCE [LARGE SCALE GENOMIC DNA]</scope>
    <source>
        <strain evidence="3 4">UFRJ-M7.2.18</strain>
    </source>
</reference>
<keyword evidence="4" id="KW-1185">Reference proteome</keyword>
<evidence type="ECO:0000256" key="2">
    <source>
        <dbReference type="RuleBase" id="RU003690"/>
    </source>
</evidence>
<dbReference type="EMBL" id="AXCV01000390">
    <property type="protein sequence ID" value="KGO27608.1"/>
    <property type="molecule type" value="Genomic_DNA"/>
</dbReference>
<dbReference type="InterPro" id="IPR001360">
    <property type="entry name" value="Glyco_hydro_1"/>
</dbReference>
<evidence type="ECO:0000313" key="3">
    <source>
        <dbReference type="EMBL" id="KGO27608.1"/>
    </source>
</evidence>
<dbReference type="Proteomes" id="UP000030023">
    <property type="component" value="Unassembled WGS sequence"/>
</dbReference>
<protein>
    <submittedName>
        <fullName evidence="3">6-phospho-beta-glucosidase</fullName>
    </submittedName>
</protein>
<dbReference type="Gene3D" id="3.20.20.80">
    <property type="entry name" value="Glycosidases"/>
    <property type="match status" value="1"/>
</dbReference>
<keyword evidence="1" id="KW-0326">Glycosidase</keyword>